<reference evidence="1" key="1">
    <citation type="submission" date="2013-07" db="EMBL/GenBank/DDBJ databases">
        <title>Sub-species coevolution in mutualistic symbiosis.</title>
        <authorList>
            <person name="Murfin K."/>
            <person name="Klassen J."/>
            <person name="Lee M."/>
            <person name="Forst S."/>
            <person name="Stock P."/>
            <person name="Goodrich-Blair H."/>
        </authorList>
    </citation>
    <scope>NUCLEOTIDE SEQUENCE [LARGE SCALE GENOMIC DNA]</scope>
    <source>
        <strain evidence="1">Feltiae Moldova</strain>
    </source>
</reference>
<dbReference type="EMBL" id="CBSV010000150">
    <property type="protein sequence ID" value="CDH01809.1"/>
    <property type="molecule type" value="Genomic_DNA"/>
</dbReference>
<comment type="caution">
    <text evidence="1">The sequence shown here is derived from an EMBL/GenBank/DDBJ whole genome shotgun (WGS) entry which is preliminary data.</text>
</comment>
<dbReference type="HOGENOM" id="CLU_204068_0_0_6"/>
<sequence length="53" mass="6538">MMGVKCKNIYSIKILSLKNYNFIYHIMYEYFDAVDLCSNRVCDVLYKYKYKYK</sequence>
<evidence type="ECO:0000313" key="1">
    <source>
        <dbReference type="EMBL" id="CDH01809.1"/>
    </source>
</evidence>
<dbReference type="Proteomes" id="UP000028487">
    <property type="component" value="Unassembled WGS sequence"/>
</dbReference>
<dbReference type="AlphaFoldDB" id="A0A077NTF8"/>
<proteinExistence type="predicted"/>
<organism evidence="1">
    <name type="scientific">Xenorhabdus bovienii str. feltiae Moldova</name>
    <dbReference type="NCBI Taxonomy" id="1398200"/>
    <lineage>
        <taxon>Bacteria</taxon>
        <taxon>Pseudomonadati</taxon>
        <taxon>Pseudomonadota</taxon>
        <taxon>Gammaproteobacteria</taxon>
        <taxon>Enterobacterales</taxon>
        <taxon>Morganellaceae</taxon>
        <taxon>Xenorhabdus</taxon>
    </lineage>
</organism>
<accession>A0A077NTF8</accession>
<protein>
    <submittedName>
        <fullName evidence="1">Uncharacterized protein</fullName>
    </submittedName>
</protein>
<gene>
    <name evidence="1" type="ORF">XBFM1_2330027</name>
</gene>
<name>A0A077NTF8_XENBV</name>